<dbReference type="PROSITE" id="PS51186">
    <property type="entry name" value="GNAT"/>
    <property type="match status" value="1"/>
</dbReference>
<dbReference type="SUPFAM" id="SSF55729">
    <property type="entry name" value="Acyl-CoA N-acyltransferases (Nat)"/>
    <property type="match status" value="1"/>
</dbReference>
<dbReference type="Gene3D" id="3.40.630.30">
    <property type="match status" value="1"/>
</dbReference>
<evidence type="ECO:0000259" key="1">
    <source>
        <dbReference type="PROSITE" id="PS51186"/>
    </source>
</evidence>
<dbReference type="OrthoDB" id="7057833at2"/>
<proteinExistence type="predicted"/>
<dbReference type="InterPro" id="IPR052523">
    <property type="entry name" value="Trichothecene_AcTrans"/>
</dbReference>
<name>A0A286H4V9_9ACTN</name>
<dbReference type="RefSeq" id="WP_097185489.1">
    <property type="nucleotide sequence ID" value="NZ_OCNK01000005.1"/>
</dbReference>
<dbReference type="GO" id="GO:0016747">
    <property type="term" value="F:acyltransferase activity, transferring groups other than amino-acyl groups"/>
    <property type="evidence" value="ECO:0007669"/>
    <property type="project" value="InterPro"/>
</dbReference>
<dbReference type="InterPro" id="IPR000182">
    <property type="entry name" value="GNAT_dom"/>
</dbReference>
<dbReference type="Proteomes" id="UP000219482">
    <property type="component" value="Unassembled WGS sequence"/>
</dbReference>
<dbReference type="PANTHER" id="PTHR42791:SF1">
    <property type="entry name" value="N-ACETYLTRANSFERASE DOMAIN-CONTAINING PROTEIN"/>
    <property type="match status" value="1"/>
</dbReference>
<reference evidence="3" key="1">
    <citation type="submission" date="2017-09" db="EMBL/GenBank/DDBJ databases">
        <authorList>
            <person name="Varghese N."/>
            <person name="Submissions S."/>
        </authorList>
    </citation>
    <scope>NUCLEOTIDE SEQUENCE [LARGE SCALE GENOMIC DNA]</scope>
    <source>
        <strain evidence="3">DSM 44270</strain>
    </source>
</reference>
<feature type="domain" description="N-acetyltransferase" evidence="1">
    <location>
        <begin position="54"/>
        <end position="194"/>
    </location>
</feature>
<dbReference type="AlphaFoldDB" id="A0A286H4V9"/>
<dbReference type="PANTHER" id="PTHR42791">
    <property type="entry name" value="GNAT FAMILY ACETYLTRANSFERASE"/>
    <property type="match status" value="1"/>
</dbReference>
<protein>
    <submittedName>
        <fullName evidence="2">Acetyltransferase (GNAT) family protein</fullName>
    </submittedName>
</protein>
<organism evidence="2 3">
    <name type="scientific">Blastococcus haudaquaticus</name>
    <dbReference type="NCBI Taxonomy" id="1938745"/>
    <lineage>
        <taxon>Bacteria</taxon>
        <taxon>Bacillati</taxon>
        <taxon>Actinomycetota</taxon>
        <taxon>Actinomycetes</taxon>
        <taxon>Geodermatophilales</taxon>
        <taxon>Geodermatophilaceae</taxon>
        <taxon>Blastococcus</taxon>
    </lineage>
</organism>
<dbReference type="EMBL" id="OCNK01000005">
    <property type="protein sequence ID" value="SOE02828.1"/>
    <property type="molecule type" value="Genomic_DNA"/>
</dbReference>
<gene>
    <name evidence="2" type="ORF">SAMN06272739_3788</name>
</gene>
<evidence type="ECO:0000313" key="2">
    <source>
        <dbReference type="EMBL" id="SOE02828.1"/>
    </source>
</evidence>
<sequence length="194" mass="20753">MAEISAVEARTLLARAFVHDPLMVWFFPDDDARPHACAAMFGVFAEHYLADGRVDVVRCPEPVAVAMWQWPSEQGGTAARSDELPTIGGLMTAFMGAGRAREVGATMKGMEDLRPAEPHAYLHQLGVHPGARGRGFGGRLLDRGIADARSAGLVACLDTTNPANVPYYEAHGLSVRHEFPLGADGPTVWAMATG</sequence>
<dbReference type="Pfam" id="PF00583">
    <property type="entry name" value="Acetyltransf_1"/>
    <property type="match status" value="1"/>
</dbReference>
<dbReference type="InterPro" id="IPR016181">
    <property type="entry name" value="Acyl_CoA_acyltransferase"/>
</dbReference>
<accession>A0A286H4V9</accession>
<keyword evidence="2" id="KW-0808">Transferase</keyword>
<evidence type="ECO:0000313" key="3">
    <source>
        <dbReference type="Proteomes" id="UP000219482"/>
    </source>
</evidence>
<keyword evidence="3" id="KW-1185">Reference proteome</keyword>